<dbReference type="InterPro" id="IPR036396">
    <property type="entry name" value="Cyt_P450_sf"/>
</dbReference>
<keyword evidence="2" id="KW-0479">Metal-binding</keyword>
<dbReference type="Pfam" id="PF00067">
    <property type="entry name" value="p450"/>
    <property type="match status" value="1"/>
</dbReference>
<reference evidence="3 4" key="1">
    <citation type="submission" date="2021-03" db="EMBL/GenBank/DDBJ databases">
        <title>Sequencing the genomes of 1000 actinobacteria strains.</title>
        <authorList>
            <person name="Klenk H.-P."/>
        </authorList>
    </citation>
    <scope>NUCLEOTIDE SEQUENCE [LARGE SCALE GENOMIC DNA]</scope>
    <source>
        <strain evidence="3 4">DSM 46670</strain>
    </source>
</reference>
<dbReference type="CDD" id="cd11031">
    <property type="entry name" value="Cyp158A-like"/>
    <property type="match status" value="1"/>
</dbReference>
<dbReference type="EMBL" id="JAGINW010000001">
    <property type="protein sequence ID" value="MBP2323138.1"/>
    <property type="molecule type" value="Genomic_DNA"/>
</dbReference>
<dbReference type="PRINTS" id="PR00385">
    <property type="entry name" value="P450"/>
</dbReference>
<evidence type="ECO:0000313" key="4">
    <source>
        <dbReference type="Proteomes" id="UP001519332"/>
    </source>
</evidence>
<gene>
    <name evidence="3" type="ORF">JOF56_003523</name>
</gene>
<name>A0ABS4TH08_9PSEU</name>
<dbReference type="InterPro" id="IPR017972">
    <property type="entry name" value="Cyt_P450_CS"/>
</dbReference>
<keyword evidence="2" id="KW-0408">Iron</keyword>
<keyword evidence="2" id="KW-0503">Monooxygenase</keyword>
<keyword evidence="2" id="KW-0349">Heme</keyword>
<evidence type="ECO:0000256" key="1">
    <source>
        <dbReference type="ARBA" id="ARBA00010617"/>
    </source>
</evidence>
<evidence type="ECO:0000313" key="3">
    <source>
        <dbReference type="EMBL" id="MBP2323138.1"/>
    </source>
</evidence>
<keyword evidence="2" id="KW-0560">Oxidoreductase</keyword>
<dbReference type="InterPro" id="IPR002397">
    <property type="entry name" value="Cyt_P450_B"/>
</dbReference>
<dbReference type="PROSITE" id="PS00086">
    <property type="entry name" value="CYTOCHROME_P450"/>
    <property type="match status" value="1"/>
</dbReference>
<proteinExistence type="inferred from homology"/>
<accession>A0ABS4TH08</accession>
<sequence>MSILRFPFPSAYPGEPAPEFARLRETEPVVRVLLPTGDTAWLVTGYEDNRTVLSDPRFSRAATTVPGAPRLQPIPPDPTALFSMDPPAHTRVRRLASRGFTPGRVAALRPTTERETDQLIDELLETGPPADLVAGFARRLPIAVICELLGAPAADRTQIAGWVDVLLSLTAFAPAEIRAARMALKQYIAQLVATKRRSPGDDLISELIKVRDEQNDRLSEDELIMLGCTVLTGGFLTTASQIALSWLCLLRHPAELARLRREPDLLDGVVTELLRYNALTTGGGLIRIALEDVRLSTATIAAGEAVLPAIAAANRDPRVFADPDRFDPARTDNRHLTFGLGVHYCLGAQLAKMELEVAVNAIARRMPGLRPATDVTLLGVQSGHLVRGLPELPVSW</sequence>
<protein>
    <submittedName>
        <fullName evidence="3">Cytochrome P450</fullName>
    </submittedName>
</protein>
<comment type="similarity">
    <text evidence="1 2">Belongs to the cytochrome P450 family.</text>
</comment>
<dbReference type="PANTHER" id="PTHR46696">
    <property type="entry name" value="P450, PUTATIVE (EUROFUNG)-RELATED"/>
    <property type="match status" value="1"/>
</dbReference>
<dbReference type="SUPFAM" id="SSF48264">
    <property type="entry name" value="Cytochrome P450"/>
    <property type="match status" value="1"/>
</dbReference>
<dbReference type="Gene3D" id="1.10.630.10">
    <property type="entry name" value="Cytochrome P450"/>
    <property type="match status" value="1"/>
</dbReference>
<comment type="caution">
    <text evidence="3">The sequence shown here is derived from an EMBL/GenBank/DDBJ whole genome shotgun (WGS) entry which is preliminary data.</text>
</comment>
<evidence type="ECO:0000256" key="2">
    <source>
        <dbReference type="RuleBase" id="RU000461"/>
    </source>
</evidence>
<keyword evidence="4" id="KW-1185">Reference proteome</keyword>
<dbReference type="Proteomes" id="UP001519332">
    <property type="component" value="Unassembled WGS sequence"/>
</dbReference>
<dbReference type="PRINTS" id="PR00359">
    <property type="entry name" value="BP450"/>
</dbReference>
<organism evidence="3 4">
    <name type="scientific">Kibdelosporangium banguiense</name>
    <dbReference type="NCBI Taxonomy" id="1365924"/>
    <lineage>
        <taxon>Bacteria</taxon>
        <taxon>Bacillati</taxon>
        <taxon>Actinomycetota</taxon>
        <taxon>Actinomycetes</taxon>
        <taxon>Pseudonocardiales</taxon>
        <taxon>Pseudonocardiaceae</taxon>
        <taxon>Kibdelosporangium</taxon>
    </lineage>
</organism>
<dbReference type="PANTHER" id="PTHR46696:SF6">
    <property type="entry name" value="P450, PUTATIVE (EUROFUNG)-RELATED"/>
    <property type="match status" value="1"/>
</dbReference>
<dbReference type="RefSeq" id="WP_307855141.1">
    <property type="nucleotide sequence ID" value="NZ_JAGINW010000001.1"/>
</dbReference>
<dbReference type="InterPro" id="IPR001128">
    <property type="entry name" value="Cyt_P450"/>
</dbReference>